<dbReference type="KEGG" id="nia:A8C56_05155"/>
<dbReference type="STRING" id="1176587.A8C56_05155"/>
<evidence type="ECO:0000313" key="1">
    <source>
        <dbReference type="EMBL" id="ANH80459.1"/>
    </source>
</evidence>
<evidence type="ECO:0000313" key="2">
    <source>
        <dbReference type="Proteomes" id="UP000077667"/>
    </source>
</evidence>
<keyword evidence="2" id="KW-1185">Reference proteome</keyword>
<dbReference type="AlphaFoldDB" id="A0A1A9I060"/>
<sequence>MYPRNQLKNCGATFLIGFENKLLLMNSVSNAYACNAEEMASVFDRCKQGSLTYFADFCYI</sequence>
<dbReference type="EMBL" id="CP015772">
    <property type="protein sequence ID" value="ANH80459.1"/>
    <property type="molecule type" value="Genomic_DNA"/>
</dbReference>
<name>A0A1A9I060_9BACT</name>
<organism evidence="1 2">
    <name type="scientific">Niabella ginsenosidivorans</name>
    <dbReference type="NCBI Taxonomy" id="1176587"/>
    <lineage>
        <taxon>Bacteria</taxon>
        <taxon>Pseudomonadati</taxon>
        <taxon>Bacteroidota</taxon>
        <taxon>Chitinophagia</taxon>
        <taxon>Chitinophagales</taxon>
        <taxon>Chitinophagaceae</taxon>
        <taxon>Niabella</taxon>
    </lineage>
</organism>
<accession>A0A1A9I060</accession>
<gene>
    <name evidence="1" type="ORF">A8C56_05155</name>
</gene>
<proteinExistence type="predicted"/>
<reference evidence="1 2" key="1">
    <citation type="submission" date="2016-05" db="EMBL/GenBank/DDBJ databases">
        <title>Niabella ginsenosidivorans BS26 whole genome sequencing.</title>
        <authorList>
            <person name="Im W.T."/>
            <person name="Siddiqi M.Z."/>
        </authorList>
    </citation>
    <scope>NUCLEOTIDE SEQUENCE [LARGE SCALE GENOMIC DNA]</scope>
    <source>
        <strain evidence="1 2">BS26</strain>
    </source>
</reference>
<dbReference type="Proteomes" id="UP000077667">
    <property type="component" value="Chromosome"/>
</dbReference>
<protein>
    <submittedName>
        <fullName evidence="1">Uncharacterized protein</fullName>
    </submittedName>
</protein>